<evidence type="ECO:0000256" key="4">
    <source>
        <dbReference type="ARBA" id="ARBA00022475"/>
    </source>
</evidence>
<dbReference type="EMBL" id="RZNJ01000003">
    <property type="protein sequence ID" value="RUT31396.1"/>
    <property type="molecule type" value="Genomic_DNA"/>
</dbReference>
<dbReference type="SUPFAM" id="SSF52540">
    <property type="entry name" value="P-loop containing nucleoside triphosphate hydrolases"/>
    <property type="match status" value="1"/>
</dbReference>
<dbReference type="InterPro" id="IPR027417">
    <property type="entry name" value="P-loop_NTPase"/>
</dbReference>
<dbReference type="GO" id="GO:0015833">
    <property type="term" value="P:peptide transport"/>
    <property type="evidence" value="ECO:0007669"/>
    <property type="project" value="InterPro"/>
</dbReference>
<dbReference type="InterPro" id="IPR017871">
    <property type="entry name" value="ABC_transporter-like_CS"/>
</dbReference>
<dbReference type="SMART" id="SM00382">
    <property type="entry name" value="AAA"/>
    <property type="match status" value="1"/>
</dbReference>
<evidence type="ECO:0000259" key="8">
    <source>
        <dbReference type="PROSITE" id="PS50893"/>
    </source>
</evidence>
<sequence>MSAPLLDIRNLSIGFPAGKGEVLAVNDVNFSVAPRELVGIVGESGSGKSVTALAIIGLLPPNARVSGEIAFAGRNLVGLPQRQLRGLRGKEMGMIFQEPMTSLNPVFTVGDQIVEAVRAHEHMSLKAARDRATELLDKVGIPSPRRRLDDYPHQMSGGMRQRVMIAIALSSSPKLLIADEPTTALDVTIQAQLLDLLNGLREDFGTAIVLITHNMGVMAEIADRVVVMYCSRVVEEAGIFDLFDRPQHPYTEGLLGSTPDMGETAHRLTTIRGGMPNPADLPPGCLFAPRCDKAIAQCTTAQPPLFELGDGQKAACILAPKLQTEGAT</sequence>
<gene>
    <name evidence="9" type="ORF">EMQ25_11135</name>
</gene>
<name>A0A433XBE5_9HYPH</name>
<dbReference type="PROSITE" id="PS00211">
    <property type="entry name" value="ABC_TRANSPORTER_1"/>
    <property type="match status" value="1"/>
</dbReference>
<dbReference type="AlphaFoldDB" id="A0A433XBE5"/>
<dbReference type="GO" id="GO:0005886">
    <property type="term" value="C:plasma membrane"/>
    <property type="evidence" value="ECO:0007669"/>
    <property type="project" value="UniProtKB-SubCell"/>
</dbReference>
<dbReference type="GO" id="GO:0055085">
    <property type="term" value="P:transmembrane transport"/>
    <property type="evidence" value="ECO:0007669"/>
    <property type="project" value="UniProtKB-ARBA"/>
</dbReference>
<keyword evidence="10" id="KW-1185">Reference proteome</keyword>
<evidence type="ECO:0000256" key="7">
    <source>
        <dbReference type="ARBA" id="ARBA00023136"/>
    </source>
</evidence>
<keyword evidence="7" id="KW-0472">Membrane</keyword>
<evidence type="ECO:0000313" key="10">
    <source>
        <dbReference type="Proteomes" id="UP000281547"/>
    </source>
</evidence>
<comment type="caution">
    <text evidence="9">The sequence shown here is derived from an EMBL/GenBank/DDBJ whole genome shotgun (WGS) entry which is preliminary data.</text>
</comment>
<dbReference type="PROSITE" id="PS50893">
    <property type="entry name" value="ABC_TRANSPORTER_2"/>
    <property type="match status" value="1"/>
</dbReference>
<dbReference type="InterPro" id="IPR003439">
    <property type="entry name" value="ABC_transporter-like_ATP-bd"/>
</dbReference>
<dbReference type="PANTHER" id="PTHR43297:SF2">
    <property type="entry name" value="DIPEPTIDE TRANSPORT ATP-BINDING PROTEIN DPPD"/>
    <property type="match status" value="1"/>
</dbReference>
<dbReference type="InterPro" id="IPR013563">
    <property type="entry name" value="Oligopep_ABC_C"/>
</dbReference>
<dbReference type="InterPro" id="IPR003593">
    <property type="entry name" value="AAA+_ATPase"/>
</dbReference>
<keyword evidence="5" id="KW-0547">Nucleotide-binding</keyword>
<evidence type="ECO:0000256" key="2">
    <source>
        <dbReference type="ARBA" id="ARBA00005417"/>
    </source>
</evidence>
<dbReference type="GO" id="GO:0016887">
    <property type="term" value="F:ATP hydrolysis activity"/>
    <property type="evidence" value="ECO:0007669"/>
    <property type="project" value="InterPro"/>
</dbReference>
<dbReference type="OrthoDB" id="9815712at2"/>
<dbReference type="RefSeq" id="WP_127188641.1">
    <property type="nucleotide sequence ID" value="NZ_RZNJ01000003.1"/>
</dbReference>
<organism evidence="9 10">
    <name type="scientific">Arsenicitalea aurantiaca</name>
    <dbReference type="NCBI Taxonomy" id="1783274"/>
    <lineage>
        <taxon>Bacteria</taxon>
        <taxon>Pseudomonadati</taxon>
        <taxon>Pseudomonadota</taxon>
        <taxon>Alphaproteobacteria</taxon>
        <taxon>Hyphomicrobiales</taxon>
        <taxon>Devosiaceae</taxon>
        <taxon>Arsenicitalea</taxon>
    </lineage>
</organism>
<dbReference type="CDD" id="cd03257">
    <property type="entry name" value="ABC_NikE_OppD_transporters"/>
    <property type="match status" value="1"/>
</dbReference>
<dbReference type="Gene3D" id="3.40.50.300">
    <property type="entry name" value="P-loop containing nucleotide triphosphate hydrolases"/>
    <property type="match status" value="1"/>
</dbReference>
<dbReference type="GO" id="GO:0005524">
    <property type="term" value="F:ATP binding"/>
    <property type="evidence" value="ECO:0007669"/>
    <property type="project" value="UniProtKB-KW"/>
</dbReference>
<comment type="subcellular location">
    <subcellularLocation>
        <location evidence="1">Cell inner membrane</location>
        <topology evidence="1">Peripheral membrane protein</topology>
    </subcellularLocation>
</comment>
<dbReference type="NCBIfam" id="TIGR01727">
    <property type="entry name" value="oligo_HPY"/>
    <property type="match status" value="1"/>
</dbReference>
<dbReference type="PANTHER" id="PTHR43297">
    <property type="entry name" value="OLIGOPEPTIDE TRANSPORT ATP-BINDING PROTEIN APPD"/>
    <property type="match status" value="1"/>
</dbReference>
<reference evidence="9 10" key="1">
    <citation type="journal article" date="2016" name="Int. J. Syst. Evol. Microbiol.">
        <title>Arsenicitalea aurantiaca gen. nov., sp. nov., a new member of the family Hyphomicrobiaceae, isolated from high-arsenic sediment.</title>
        <authorList>
            <person name="Mu Y."/>
            <person name="Zhou L."/>
            <person name="Zeng X.C."/>
            <person name="Liu L."/>
            <person name="Pan Y."/>
            <person name="Chen X."/>
            <person name="Wang J."/>
            <person name="Li S."/>
            <person name="Li W.J."/>
            <person name="Wang Y."/>
        </authorList>
    </citation>
    <scope>NUCLEOTIDE SEQUENCE [LARGE SCALE GENOMIC DNA]</scope>
    <source>
        <strain evidence="9 10">42-50</strain>
    </source>
</reference>
<dbReference type="Pfam" id="PF08352">
    <property type="entry name" value="oligo_HPY"/>
    <property type="match status" value="1"/>
</dbReference>
<accession>A0A433XBE5</accession>
<protein>
    <submittedName>
        <fullName evidence="9">ABC transporter ATP-binding protein</fullName>
    </submittedName>
</protein>
<evidence type="ECO:0000256" key="3">
    <source>
        <dbReference type="ARBA" id="ARBA00022448"/>
    </source>
</evidence>
<evidence type="ECO:0000256" key="6">
    <source>
        <dbReference type="ARBA" id="ARBA00022840"/>
    </source>
</evidence>
<evidence type="ECO:0000256" key="1">
    <source>
        <dbReference type="ARBA" id="ARBA00004417"/>
    </source>
</evidence>
<comment type="similarity">
    <text evidence="2">Belongs to the ABC transporter superfamily.</text>
</comment>
<keyword evidence="4" id="KW-1003">Cell membrane</keyword>
<keyword evidence="6 9" id="KW-0067">ATP-binding</keyword>
<evidence type="ECO:0000313" key="9">
    <source>
        <dbReference type="EMBL" id="RUT31396.1"/>
    </source>
</evidence>
<proteinExistence type="inferred from homology"/>
<dbReference type="InterPro" id="IPR050388">
    <property type="entry name" value="ABC_Ni/Peptide_Import"/>
</dbReference>
<dbReference type="FunFam" id="3.40.50.300:FF:000016">
    <property type="entry name" value="Oligopeptide ABC transporter ATP-binding component"/>
    <property type="match status" value="1"/>
</dbReference>
<dbReference type="Pfam" id="PF00005">
    <property type="entry name" value="ABC_tran"/>
    <property type="match status" value="1"/>
</dbReference>
<keyword evidence="3" id="KW-0813">Transport</keyword>
<dbReference type="Proteomes" id="UP000281547">
    <property type="component" value="Unassembled WGS sequence"/>
</dbReference>
<feature type="domain" description="ABC transporter" evidence="8">
    <location>
        <begin position="8"/>
        <end position="255"/>
    </location>
</feature>
<evidence type="ECO:0000256" key="5">
    <source>
        <dbReference type="ARBA" id="ARBA00022741"/>
    </source>
</evidence>